<dbReference type="InterPro" id="IPR001128">
    <property type="entry name" value="Cyt_P450"/>
</dbReference>
<dbReference type="Gene3D" id="1.10.630.10">
    <property type="entry name" value="Cytochrome P450"/>
    <property type="match status" value="1"/>
</dbReference>
<dbReference type="InterPro" id="IPR050121">
    <property type="entry name" value="Cytochrome_P450_monoxygenase"/>
</dbReference>
<keyword evidence="4 6" id="KW-0479">Metal-binding</keyword>
<dbReference type="OrthoDB" id="1470350at2759"/>
<evidence type="ECO:0000256" key="8">
    <source>
        <dbReference type="SAM" id="MobiDB-lite"/>
    </source>
</evidence>
<comment type="similarity">
    <text evidence="2 7">Belongs to the cytochrome P450 family.</text>
</comment>
<dbReference type="GO" id="GO:0016705">
    <property type="term" value="F:oxidoreductase activity, acting on paired donors, with incorporation or reduction of molecular oxygen"/>
    <property type="evidence" value="ECO:0007669"/>
    <property type="project" value="InterPro"/>
</dbReference>
<accession>A0A9P8XPF0</accession>
<dbReference type="InterPro" id="IPR036396">
    <property type="entry name" value="Cyt_P450_sf"/>
</dbReference>
<dbReference type="PROSITE" id="PS00086">
    <property type="entry name" value="CYTOCHROME_P450"/>
    <property type="match status" value="1"/>
</dbReference>
<protein>
    <submittedName>
        <fullName evidence="9">Cytochrome P450</fullName>
    </submittedName>
</protein>
<dbReference type="RefSeq" id="XP_046003935.1">
    <property type="nucleotide sequence ID" value="XM_046156106.1"/>
</dbReference>
<keyword evidence="7" id="KW-0503">Monooxygenase</keyword>
<dbReference type="Proteomes" id="UP000756346">
    <property type="component" value="Unassembled WGS sequence"/>
</dbReference>
<dbReference type="SUPFAM" id="SSF48264">
    <property type="entry name" value="Cytochrome P450"/>
    <property type="match status" value="1"/>
</dbReference>
<dbReference type="PRINTS" id="PR00385">
    <property type="entry name" value="P450"/>
</dbReference>
<keyword evidence="10" id="KW-1185">Reference proteome</keyword>
<dbReference type="GO" id="GO:0004497">
    <property type="term" value="F:monooxygenase activity"/>
    <property type="evidence" value="ECO:0007669"/>
    <property type="project" value="UniProtKB-KW"/>
</dbReference>
<feature type="region of interest" description="Disordered" evidence="8">
    <location>
        <begin position="331"/>
        <end position="357"/>
    </location>
</feature>
<dbReference type="PANTHER" id="PTHR24305:SF166">
    <property type="entry name" value="CYTOCHROME P450 12A4, MITOCHONDRIAL-RELATED"/>
    <property type="match status" value="1"/>
</dbReference>
<comment type="caution">
    <text evidence="9">The sequence shown here is derived from an EMBL/GenBank/DDBJ whole genome shotgun (WGS) entry which is preliminary data.</text>
</comment>
<evidence type="ECO:0000256" key="1">
    <source>
        <dbReference type="ARBA" id="ARBA00001971"/>
    </source>
</evidence>
<name>A0A9P8XPF0_9PEZI</name>
<evidence type="ECO:0000313" key="9">
    <source>
        <dbReference type="EMBL" id="KAH7009274.1"/>
    </source>
</evidence>
<proteinExistence type="inferred from homology"/>
<organism evidence="9 10">
    <name type="scientific">Microdochium trichocladiopsis</name>
    <dbReference type="NCBI Taxonomy" id="1682393"/>
    <lineage>
        <taxon>Eukaryota</taxon>
        <taxon>Fungi</taxon>
        <taxon>Dikarya</taxon>
        <taxon>Ascomycota</taxon>
        <taxon>Pezizomycotina</taxon>
        <taxon>Sordariomycetes</taxon>
        <taxon>Xylariomycetidae</taxon>
        <taxon>Xylariales</taxon>
        <taxon>Microdochiaceae</taxon>
        <taxon>Microdochium</taxon>
    </lineage>
</organism>
<dbReference type="InterPro" id="IPR002401">
    <property type="entry name" value="Cyt_P450_E_grp-I"/>
</dbReference>
<evidence type="ECO:0000256" key="6">
    <source>
        <dbReference type="PIRSR" id="PIRSR602401-1"/>
    </source>
</evidence>
<evidence type="ECO:0000256" key="4">
    <source>
        <dbReference type="ARBA" id="ARBA00022723"/>
    </source>
</evidence>
<dbReference type="PRINTS" id="PR00463">
    <property type="entry name" value="EP450I"/>
</dbReference>
<reference evidence="9" key="1">
    <citation type="journal article" date="2021" name="Nat. Commun.">
        <title>Genetic determinants of endophytism in the Arabidopsis root mycobiome.</title>
        <authorList>
            <person name="Mesny F."/>
            <person name="Miyauchi S."/>
            <person name="Thiergart T."/>
            <person name="Pickel B."/>
            <person name="Atanasova L."/>
            <person name="Karlsson M."/>
            <person name="Huettel B."/>
            <person name="Barry K.W."/>
            <person name="Haridas S."/>
            <person name="Chen C."/>
            <person name="Bauer D."/>
            <person name="Andreopoulos W."/>
            <person name="Pangilinan J."/>
            <person name="LaButti K."/>
            <person name="Riley R."/>
            <person name="Lipzen A."/>
            <person name="Clum A."/>
            <person name="Drula E."/>
            <person name="Henrissat B."/>
            <person name="Kohler A."/>
            <person name="Grigoriev I.V."/>
            <person name="Martin F.M."/>
            <person name="Hacquard S."/>
        </authorList>
    </citation>
    <scope>NUCLEOTIDE SEQUENCE</scope>
    <source>
        <strain evidence="9">MPI-CAGE-CH-0230</strain>
    </source>
</reference>
<evidence type="ECO:0000256" key="7">
    <source>
        <dbReference type="RuleBase" id="RU000461"/>
    </source>
</evidence>
<keyword evidence="3 6" id="KW-0349">Heme</keyword>
<keyword evidence="7" id="KW-0560">Oxidoreductase</keyword>
<evidence type="ECO:0000256" key="5">
    <source>
        <dbReference type="ARBA" id="ARBA00023004"/>
    </source>
</evidence>
<dbReference type="PANTHER" id="PTHR24305">
    <property type="entry name" value="CYTOCHROME P450"/>
    <property type="match status" value="1"/>
</dbReference>
<dbReference type="GO" id="GO:0005506">
    <property type="term" value="F:iron ion binding"/>
    <property type="evidence" value="ECO:0007669"/>
    <property type="project" value="InterPro"/>
</dbReference>
<keyword evidence="5 6" id="KW-0408">Iron</keyword>
<evidence type="ECO:0000256" key="2">
    <source>
        <dbReference type="ARBA" id="ARBA00010617"/>
    </source>
</evidence>
<dbReference type="InterPro" id="IPR017972">
    <property type="entry name" value="Cyt_P450_CS"/>
</dbReference>
<dbReference type="AlphaFoldDB" id="A0A9P8XPF0"/>
<feature type="region of interest" description="Disordered" evidence="8">
    <location>
        <begin position="459"/>
        <end position="481"/>
    </location>
</feature>
<dbReference type="GO" id="GO:0020037">
    <property type="term" value="F:heme binding"/>
    <property type="evidence" value="ECO:0007669"/>
    <property type="project" value="InterPro"/>
</dbReference>
<feature type="binding site" description="axial binding residue" evidence="6">
    <location>
        <position position="572"/>
    </location>
    <ligand>
        <name>heme</name>
        <dbReference type="ChEBI" id="CHEBI:30413"/>
    </ligand>
    <ligandPart>
        <name>Fe</name>
        <dbReference type="ChEBI" id="CHEBI:18248"/>
    </ligandPart>
</feature>
<dbReference type="Pfam" id="PF00067">
    <property type="entry name" value="p450"/>
    <property type="match status" value="2"/>
</dbReference>
<gene>
    <name evidence="9" type="ORF">B0I36DRAFT_342751</name>
</gene>
<evidence type="ECO:0000313" key="10">
    <source>
        <dbReference type="Proteomes" id="UP000756346"/>
    </source>
</evidence>
<dbReference type="EMBL" id="JAGTJQ010000019">
    <property type="protein sequence ID" value="KAH7009274.1"/>
    <property type="molecule type" value="Genomic_DNA"/>
</dbReference>
<comment type="cofactor">
    <cofactor evidence="1 6">
        <name>heme</name>
        <dbReference type="ChEBI" id="CHEBI:30413"/>
    </cofactor>
</comment>
<dbReference type="GeneID" id="70185652"/>
<sequence>MSLIIVGLALVSFLWAGSQVLFLVRNYNAAKSMGLPLVVVPYDPDGFIFGVVSEPLKPLLRRILPASARRAFDLTLWGWEFHDKSAIHERLGPAFVIVTTSLNRFVTADPAMANAILARRRDFVHPDVTTSVMGLLGHNLVTSVDDSWARQRRIVAPALNERISSGVWAESKEQANELVDALLSSTTTATGDPSASTKESITGLRAIAINVLKRVAYGRPAPYVLPSESAAKPAPHADMTYVDAISLCTELLLFAAFVPGAILRLPIMPYSMRRLGIALERLPKLTNDLLDNERRGSGTTLTKKDVNLGSVATPAAPDTIIRTLVRLSDEAKEQENNCDQGNQTKEPDSGTVGSGKSQYLSEDEIAGNLFIFTAAGFDTTANTLGFAVTLLAAHPQWQAWVQAEIDAVLYAGGGGTGKELQLPDYAEAFPRLPRCLALMFEVLRLFPAVTMLMRSTSTPQTIPCSRAYSTSSSDNDDDNAELSTITIPAPCAVYINTMALHASSSAWDDASEFNPARWIQRISTGSNDDDDGSDNDGSRVKAVNEEVIVDHSAVLGIPRGGFLPWSSGPRKCPGQKMSQVEFVAVIATLFGRCNTEPEITGGDALGGGAEEDMEKRMQAARQRLLDLTQDSQPLFTLAMNNPRDVRLRWTPR</sequence>
<evidence type="ECO:0000256" key="3">
    <source>
        <dbReference type="ARBA" id="ARBA00022617"/>
    </source>
</evidence>